<accession>A0ACC0QAX4</accession>
<dbReference type="Proteomes" id="UP001065298">
    <property type="component" value="Chromosome 15"/>
</dbReference>
<evidence type="ECO:0000313" key="1">
    <source>
        <dbReference type="EMBL" id="KAI8648223.1"/>
    </source>
</evidence>
<name>A0ACC0QAX4_9HYPO</name>
<sequence length="549" mass="59332">MTIDKLRTITRLATSNGVPLVSLWQSGGALRESLEGDPPKLTRNAVKTAIETLRQELLRRNPLSATPPIATTTNDSPQFPPAGPASASSEVSSVDLPDPDGGILDSDDDSYAVPEPTGIASSAKTLSTKILNQLQSEECLTDDVLYFLSAVVFARHRGLHPPDAQVYLKDPLWFDVDAPPSLPRCLFQDERPKDATIYMPALVDKNHWVLVRIVVKAGDATATIYDSLPSPARAKRLTAGVTRWFQGISPSLRVAVLFQICARQLDTVSCGIFVIANFDQILQGQSPSLQIEPRAERARLLEMMCVIETPLLDLDDEQLQAVSEVQAILCPPTTPSVQAGPKDAVLTAPIGPIHSVSDKDIKISTPTSSPTTSPTKRHTPNTADLMSLASQLVQSITDRTRDRKVEKVGAATCHLNDANTTLSKAEAVLKEAQDALEQGKAIESSSSDNRAAFQHWLSQAPIDTTGGPFGFAIQGATQSARAFLAQYLSTVRESMVQLVDNAADAVRQVDESKAIVEARQQELKLAMEDKGSHESDLQQLGSLLGRLLE</sequence>
<comment type="caution">
    <text evidence="1">The sequence shown here is derived from an EMBL/GenBank/DDBJ whole genome shotgun (WGS) entry which is preliminary data.</text>
</comment>
<organism evidence="1 2">
    <name type="scientific">Fusarium keratoplasticum</name>
    <dbReference type="NCBI Taxonomy" id="1328300"/>
    <lineage>
        <taxon>Eukaryota</taxon>
        <taxon>Fungi</taxon>
        <taxon>Dikarya</taxon>
        <taxon>Ascomycota</taxon>
        <taxon>Pezizomycotina</taxon>
        <taxon>Sordariomycetes</taxon>
        <taxon>Hypocreomycetidae</taxon>
        <taxon>Hypocreales</taxon>
        <taxon>Nectriaceae</taxon>
        <taxon>Fusarium</taxon>
        <taxon>Fusarium solani species complex</taxon>
    </lineage>
</organism>
<proteinExistence type="predicted"/>
<protein>
    <submittedName>
        <fullName evidence="1">ULP-PROTEASE domain-containing protein</fullName>
    </submittedName>
</protein>
<dbReference type="EMBL" id="CM046517">
    <property type="protein sequence ID" value="KAI8648223.1"/>
    <property type="molecule type" value="Genomic_DNA"/>
</dbReference>
<evidence type="ECO:0000313" key="2">
    <source>
        <dbReference type="Proteomes" id="UP001065298"/>
    </source>
</evidence>
<reference evidence="1" key="1">
    <citation type="submission" date="2022-06" db="EMBL/GenBank/DDBJ databases">
        <title>Fusarium solani species complex genomes reveal bases of compartmentalisation and animal pathogenesis.</title>
        <authorList>
            <person name="Tsai I.J."/>
        </authorList>
    </citation>
    <scope>NUCLEOTIDE SEQUENCE</scope>
    <source>
        <strain evidence="1">Fu6.1</strain>
    </source>
</reference>
<keyword evidence="2" id="KW-1185">Reference proteome</keyword>
<gene>
    <name evidence="1" type="ORF">NCS57_01490200</name>
</gene>